<dbReference type="InterPro" id="IPR012866">
    <property type="entry name" value="DUF1644"/>
</dbReference>
<dbReference type="PANTHER" id="PTHR31197:SF29">
    <property type="entry name" value="C2H2-TYPE DOMAIN-CONTAINING PROTEIN"/>
    <property type="match status" value="1"/>
</dbReference>
<dbReference type="AlphaFoldDB" id="A0A6A1W1A1"/>
<evidence type="ECO:0000313" key="3">
    <source>
        <dbReference type="EMBL" id="KAB1218664.1"/>
    </source>
</evidence>
<reference evidence="2 4" key="2">
    <citation type="journal article" date="2019" name="Plant Biotechnol. J.">
        <title>The red bayberry genome and genetic basis of sex determination.</title>
        <authorList>
            <person name="Jia H.M."/>
            <person name="Jia H.J."/>
            <person name="Cai Q.L."/>
            <person name="Wang Y."/>
            <person name="Zhao H.B."/>
            <person name="Yang W.F."/>
            <person name="Wang G.Y."/>
            <person name="Li Y.H."/>
            <person name="Zhan D.L."/>
            <person name="Shen Y.T."/>
            <person name="Niu Q.F."/>
            <person name="Chang L."/>
            <person name="Qiu J."/>
            <person name="Zhao L."/>
            <person name="Xie H.B."/>
            <person name="Fu W.Y."/>
            <person name="Jin J."/>
            <person name="Li X.W."/>
            <person name="Jiao Y."/>
            <person name="Zhou C.C."/>
            <person name="Tu T."/>
            <person name="Chai C.Y."/>
            <person name="Gao J.L."/>
            <person name="Fan L.J."/>
            <person name="van de Weg E."/>
            <person name="Wang J.Y."/>
            <person name="Gao Z.S."/>
        </authorList>
    </citation>
    <scope>NUCLEOTIDE SEQUENCE [LARGE SCALE GENOMIC DNA]</scope>
    <source>
        <tissue evidence="2">Leaves</tissue>
    </source>
</reference>
<dbReference type="Pfam" id="PF07800">
    <property type="entry name" value="DUF1644"/>
    <property type="match status" value="1"/>
</dbReference>
<feature type="compositionally biased region" description="Polar residues" evidence="1">
    <location>
        <begin position="284"/>
        <end position="313"/>
    </location>
</feature>
<evidence type="ECO:0000313" key="4">
    <source>
        <dbReference type="Proteomes" id="UP000516437"/>
    </source>
</evidence>
<evidence type="ECO:0000256" key="1">
    <source>
        <dbReference type="SAM" id="MobiDB-lite"/>
    </source>
</evidence>
<dbReference type="EMBL" id="RXIC02000021">
    <property type="protein sequence ID" value="KAB1218653.1"/>
    <property type="molecule type" value="Genomic_DNA"/>
</dbReference>
<feature type="region of interest" description="Disordered" evidence="1">
    <location>
        <begin position="277"/>
        <end position="384"/>
    </location>
</feature>
<dbReference type="EMBL" id="RXIC02000021">
    <property type="protein sequence ID" value="KAB1218664.1"/>
    <property type="molecule type" value="Genomic_DNA"/>
</dbReference>
<proteinExistence type="predicted"/>
<comment type="caution">
    <text evidence="2">The sequence shown here is derived from an EMBL/GenBank/DDBJ whole genome shotgun (WGS) entry which is preliminary data.</text>
</comment>
<sequence length="406" mass="46562">MPKVRRIRSQQPRESSCPTSSLNVEPYAPEEQLQSADEVKEWEEARCSICMEHPHNAVLLKCSSHEKGCHPYMCNTSYRHSNCLDQFCKSFAPLASISLLQEIPLTSSAFRRGEDGSEPGQPRHCGNQLQPKLVCPLCRGEIFGYSIVEPARRFMNFKARSCSSESCDFCGTYSELRKHARSEHPSVRPSEVDPIRQSDWTRLERERDLEDVLSSLHPEFLDESSEDNTLSTEFNGWVSSIFEVMLRSFGFSLMVNLLDVSSDREHLQNRRLGRMSRMDYDTEANPTAGRNLNFSSESMPHSRQTTRWVQDDSSPAMRRGNNLSSARAPPPRTPGSESHSRFWPSQRRSSSSTHGRPRFRQMPGQSLGSMHNFGRHPRRLSENTLLPRRGRLHWRGERWSPYDSQG</sequence>
<reference evidence="2" key="3">
    <citation type="submission" date="2019-09" db="EMBL/GenBank/DDBJ databases">
        <authorList>
            <person name="Gao Z."/>
        </authorList>
    </citation>
    <scope>NUCLEOTIDE SEQUENCE</scope>
    <source>
        <tissue evidence="2">Leaves</tissue>
    </source>
</reference>
<accession>A0A6A1W1A1</accession>
<feature type="region of interest" description="Disordered" evidence="1">
    <location>
        <begin position="1"/>
        <end position="34"/>
    </location>
</feature>
<organism evidence="2 4">
    <name type="scientific">Morella rubra</name>
    <name type="common">Chinese bayberry</name>
    <dbReference type="NCBI Taxonomy" id="262757"/>
    <lineage>
        <taxon>Eukaryota</taxon>
        <taxon>Viridiplantae</taxon>
        <taxon>Streptophyta</taxon>
        <taxon>Embryophyta</taxon>
        <taxon>Tracheophyta</taxon>
        <taxon>Spermatophyta</taxon>
        <taxon>Magnoliopsida</taxon>
        <taxon>eudicotyledons</taxon>
        <taxon>Gunneridae</taxon>
        <taxon>Pentapetalae</taxon>
        <taxon>rosids</taxon>
        <taxon>fabids</taxon>
        <taxon>Fagales</taxon>
        <taxon>Myricaceae</taxon>
        <taxon>Morella</taxon>
    </lineage>
</organism>
<dbReference type="OrthoDB" id="1921166at2759"/>
<gene>
    <name evidence="2" type="ORF">CJ030_MR3G026533</name>
    <name evidence="3" type="ORF">CJ030_MR3G026544</name>
</gene>
<name>A0A6A1W1A1_9ROSI</name>
<dbReference type="Proteomes" id="UP000516437">
    <property type="component" value="Chromosome 3"/>
</dbReference>
<evidence type="ECO:0000313" key="2">
    <source>
        <dbReference type="EMBL" id="KAB1218653.1"/>
    </source>
</evidence>
<keyword evidence="4" id="KW-1185">Reference proteome</keyword>
<protein>
    <submittedName>
        <fullName evidence="2">Uncharacterized protein</fullName>
    </submittedName>
</protein>
<feature type="compositionally biased region" description="Polar residues" evidence="1">
    <location>
        <begin position="9"/>
        <end position="23"/>
    </location>
</feature>
<dbReference type="PANTHER" id="PTHR31197">
    <property type="entry name" value="OS01G0612600 PROTEIN"/>
    <property type="match status" value="1"/>
</dbReference>
<reference evidence="2" key="1">
    <citation type="submission" date="2018-07" db="EMBL/GenBank/DDBJ databases">
        <authorList>
            <person name="Gao Z.-S."/>
            <person name="Jia H.-M."/>
            <person name="Jia H.-J."/>
            <person name="Cai Q.-L."/>
            <person name="Wang Y."/>
            <person name="Zhao H.-B."/>
        </authorList>
    </citation>
    <scope>NUCLEOTIDE SEQUENCE</scope>
    <source>
        <tissue evidence="2">Leaves</tissue>
    </source>
</reference>